<dbReference type="RefSeq" id="WP_137254252.1">
    <property type="nucleotide sequence ID" value="NZ_JBHSPQ010000001.1"/>
</dbReference>
<feature type="transmembrane region" description="Helical" evidence="1">
    <location>
        <begin position="130"/>
        <end position="155"/>
    </location>
</feature>
<keyword evidence="1" id="KW-0812">Transmembrane</keyword>
<feature type="transmembrane region" description="Helical" evidence="1">
    <location>
        <begin position="56"/>
        <end position="76"/>
    </location>
</feature>
<accession>A0A4U3LTE2</accession>
<reference evidence="2 3" key="1">
    <citation type="submission" date="2019-04" db="EMBL/GenBank/DDBJ databases">
        <title>Kribbella sp. NEAU-THZ 27 nov., a novel actinomycete isolated from soil.</title>
        <authorList>
            <person name="Duan L."/>
        </authorList>
    </citation>
    <scope>NUCLEOTIDE SEQUENCE [LARGE SCALE GENOMIC DNA]</scope>
    <source>
        <strain evidence="3">NEAU-THZ27</strain>
    </source>
</reference>
<sequence>MDESRPMPESYQRDNAALFSFLALVAVGVAAWVAASRLRSSLSMRSTDGRHRWSRAAAVSAIVLALLTPLVLWAGADAMFALAYTDPSFDAWGLVLEVVPAVLVSAAAVRCARTGLRDAHGQPHGRALALSATVLAYLVATLMTATALVACAAMLGQGG</sequence>
<evidence type="ECO:0000313" key="2">
    <source>
        <dbReference type="EMBL" id="TKK79291.1"/>
    </source>
</evidence>
<proteinExistence type="predicted"/>
<dbReference type="Proteomes" id="UP000305836">
    <property type="component" value="Unassembled WGS sequence"/>
</dbReference>
<keyword evidence="1" id="KW-0472">Membrane</keyword>
<keyword evidence="3" id="KW-1185">Reference proteome</keyword>
<gene>
    <name evidence="2" type="ORF">FDA38_12785</name>
</gene>
<feature type="transmembrane region" description="Helical" evidence="1">
    <location>
        <begin position="16"/>
        <end position="35"/>
    </location>
</feature>
<evidence type="ECO:0000256" key="1">
    <source>
        <dbReference type="SAM" id="Phobius"/>
    </source>
</evidence>
<comment type="caution">
    <text evidence="2">The sequence shown here is derived from an EMBL/GenBank/DDBJ whole genome shotgun (WGS) entry which is preliminary data.</text>
</comment>
<dbReference type="EMBL" id="SZPZ01000002">
    <property type="protein sequence ID" value="TKK79291.1"/>
    <property type="molecule type" value="Genomic_DNA"/>
</dbReference>
<protein>
    <submittedName>
        <fullName evidence="2">Uncharacterized protein</fullName>
    </submittedName>
</protein>
<feature type="transmembrane region" description="Helical" evidence="1">
    <location>
        <begin position="91"/>
        <end position="109"/>
    </location>
</feature>
<evidence type="ECO:0000313" key="3">
    <source>
        <dbReference type="Proteomes" id="UP000305836"/>
    </source>
</evidence>
<organism evidence="2 3">
    <name type="scientific">Kribbella jiaozuonensis</name>
    <dbReference type="NCBI Taxonomy" id="2575441"/>
    <lineage>
        <taxon>Bacteria</taxon>
        <taxon>Bacillati</taxon>
        <taxon>Actinomycetota</taxon>
        <taxon>Actinomycetes</taxon>
        <taxon>Propionibacteriales</taxon>
        <taxon>Kribbellaceae</taxon>
        <taxon>Kribbella</taxon>
    </lineage>
</organism>
<dbReference type="AlphaFoldDB" id="A0A4U3LTE2"/>
<keyword evidence="1" id="KW-1133">Transmembrane helix</keyword>
<name>A0A4U3LTE2_9ACTN</name>